<dbReference type="GO" id="GO:0042781">
    <property type="term" value="F:3'-tRNA processing endoribonuclease activity"/>
    <property type="evidence" value="ECO:0007669"/>
    <property type="project" value="TreeGrafter"/>
</dbReference>
<dbReference type="InterPro" id="IPR014721">
    <property type="entry name" value="Ribsml_uS5_D2-typ_fold_subgr"/>
</dbReference>
<comment type="function">
    <text evidence="1 7">RNaseP catalyzes the removal of the 5'-leader sequence from pre-tRNA to produce the mature 5'-terminus. It can also cleave other RNA substrates such as 4.5S RNA. The protein component plays an auxiliary but essential role in vivo by binding to the 5'-leader sequence and broadening the substrate specificity of the ribozyme.</text>
</comment>
<evidence type="ECO:0000256" key="4">
    <source>
        <dbReference type="ARBA" id="ARBA00022759"/>
    </source>
</evidence>
<dbReference type="EC" id="3.1.26.5" evidence="7 8"/>
<dbReference type="PROSITE" id="PS00648">
    <property type="entry name" value="RIBONUCLEASE_P"/>
    <property type="match status" value="1"/>
</dbReference>
<evidence type="ECO:0000256" key="5">
    <source>
        <dbReference type="ARBA" id="ARBA00022801"/>
    </source>
</evidence>
<dbReference type="GO" id="GO:0030677">
    <property type="term" value="C:ribonuclease P complex"/>
    <property type="evidence" value="ECO:0007669"/>
    <property type="project" value="TreeGrafter"/>
</dbReference>
<evidence type="ECO:0000313" key="10">
    <source>
        <dbReference type="EMBL" id="OCH99454.1"/>
    </source>
</evidence>
<keyword evidence="12" id="KW-1185">Reference proteome</keyword>
<dbReference type="InterPro" id="IPR020568">
    <property type="entry name" value="Ribosomal_Su5_D2-typ_SF"/>
</dbReference>
<name>A0A0W0UJB5_9GAMM</name>
<keyword evidence="5 7" id="KW-0378">Hydrolase</keyword>
<dbReference type="SUPFAM" id="SSF54211">
    <property type="entry name" value="Ribosomal protein S5 domain 2-like"/>
    <property type="match status" value="1"/>
</dbReference>
<dbReference type="OrthoDB" id="9796422at2"/>
<dbReference type="GO" id="GO:0000049">
    <property type="term" value="F:tRNA binding"/>
    <property type="evidence" value="ECO:0007669"/>
    <property type="project" value="UniProtKB-UniRule"/>
</dbReference>
<sequence>MNCFDKTRRLLKKSDYDYVFAQAKKVVTSEFIFLYRNNSLGYARLGLALSKKIISKAHDRNRLKRLLRETFRVKQLPAIDVVVLARPGVANAENKTLNAKLGKTWDKLIALSAT</sequence>
<comment type="catalytic activity">
    <reaction evidence="7">
        <text>Endonucleolytic cleavage of RNA, removing 5'-extranucleotides from tRNA precursor.</text>
        <dbReference type="EC" id="3.1.26.5"/>
    </reaction>
</comment>
<proteinExistence type="inferred from homology"/>
<evidence type="ECO:0000313" key="11">
    <source>
        <dbReference type="Proteomes" id="UP000054715"/>
    </source>
</evidence>
<keyword evidence="4 7" id="KW-0255">Endonuclease</keyword>
<dbReference type="Proteomes" id="UP000054715">
    <property type="component" value="Unassembled WGS sequence"/>
</dbReference>
<dbReference type="InterPro" id="IPR020539">
    <property type="entry name" value="RNase_P_CS"/>
</dbReference>
<evidence type="ECO:0000313" key="9">
    <source>
        <dbReference type="EMBL" id="KTD07718.1"/>
    </source>
</evidence>
<dbReference type="EMBL" id="LNYG01000013">
    <property type="protein sequence ID" value="KTD07718.1"/>
    <property type="molecule type" value="Genomic_DNA"/>
</dbReference>
<evidence type="ECO:0000313" key="12">
    <source>
        <dbReference type="Proteomes" id="UP000093336"/>
    </source>
</evidence>
<keyword evidence="2 7" id="KW-0819">tRNA processing</keyword>
<evidence type="ECO:0000256" key="2">
    <source>
        <dbReference type="ARBA" id="ARBA00022694"/>
    </source>
</evidence>
<dbReference type="Pfam" id="PF00825">
    <property type="entry name" value="Ribonuclease_P"/>
    <property type="match status" value="1"/>
</dbReference>
<dbReference type="GO" id="GO:0001682">
    <property type="term" value="P:tRNA 5'-leader removal"/>
    <property type="evidence" value="ECO:0007669"/>
    <property type="project" value="UniProtKB-UniRule"/>
</dbReference>
<organism evidence="9 11">
    <name type="scientific">Legionella jamestowniensis</name>
    <dbReference type="NCBI Taxonomy" id="455"/>
    <lineage>
        <taxon>Bacteria</taxon>
        <taxon>Pseudomonadati</taxon>
        <taxon>Pseudomonadota</taxon>
        <taxon>Gammaproteobacteria</taxon>
        <taxon>Legionellales</taxon>
        <taxon>Legionellaceae</taxon>
        <taxon>Legionella</taxon>
    </lineage>
</organism>
<dbReference type="STRING" id="455.Ljam_1913"/>
<protein>
    <recommendedName>
        <fullName evidence="7 8">Ribonuclease P protein component</fullName>
        <shortName evidence="7">RNase P protein</shortName>
        <shortName evidence="7">RNaseP protein</shortName>
        <ecNumber evidence="7 8">3.1.26.5</ecNumber>
    </recommendedName>
    <alternativeName>
        <fullName evidence="7">Protein C5</fullName>
    </alternativeName>
</protein>
<comment type="caution">
    <text evidence="9">The sequence shown here is derived from an EMBL/GenBank/DDBJ whole genome shotgun (WGS) entry which is preliminary data.</text>
</comment>
<evidence type="ECO:0000256" key="8">
    <source>
        <dbReference type="NCBIfam" id="TIGR00188"/>
    </source>
</evidence>
<evidence type="ECO:0000256" key="7">
    <source>
        <dbReference type="HAMAP-Rule" id="MF_00227"/>
    </source>
</evidence>
<evidence type="ECO:0000256" key="3">
    <source>
        <dbReference type="ARBA" id="ARBA00022722"/>
    </source>
</evidence>
<keyword evidence="6 7" id="KW-0694">RNA-binding</keyword>
<dbReference type="PANTHER" id="PTHR33992:SF1">
    <property type="entry name" value="RIBONUCLEASE P PROTEIN COMPONENT"/>
    <property type="match status" value="1"/>
</dbReference>
<evidence type="ECO:0000256" key="6">
    <source>
        <dbReference type="ARBA" id="ARBA00022884"/>
    </source>
</evidence>
<dbReference type="PATRIC" id="fig|455.5.peg.2013"/>
<dbReference type="InterPro" id="IPR000100">
    <property type="entry name" value="RNase_P"/>
</dbReference>
<dbReference type="PANTHER" id="PTHR33992">
    <property type="entry name" value="RIBONUCLEASE P PROTEIN COMPONENT"/>
    <property type="match status" value="1"/>
</dbReference>
<evidence type="ECO:0000256" key="1">
    <source>
        <dbReference type="ARBA" id="ARBA00002663"/>
    </source>
</evidence>
<dbReference type="RefSeq" id="WP_058449811.1">
    <property type="nucleotide sequence ID" value="NZ_CAAAJF010000002.1"/>
</dbReference>
<dbReference type="EMBL" id="LYOZ01000001">
    <property type="protein sequence ID" value="OCH99454.1"/>
    <property type="molecule type" value="Genomic_DNA"/>
</dbReference>
<dbReference type="Gene3D" id="3.30.230.10">
    <property type="match status" value="1"/>
</dbReference>
<keyword evidence="3 7" id="KW-0540">Nuclease</keyword>
<dbReference type="AlphaFoldDB" id="A0A0W0UJB5"/>
<comment type="subunit">
    <text evidence="7">Consists of a catalytic RNA component (M1 or rnpB) and a protein subunit.</text>
</comment>
<gene>
    <name evidence="7 9" type="primary">rnpA</name>
    <name evidence="10" type="ORF">A8135_07165</name>
    <name evidence="9" type="ORF">Ljam_1913</name>
</gene>
<comment type="similarity">
    <text evidence="7">Belongs to the RnpA family.</text>
</comment>
<reference evidence="10 12" key="2">
    <citation type="submission" date="2016-05" db="EMBL/GenBank/DDBJ databases">
        <authorList>
            <person name="Prochazka B."/>
            <person name="Indra A."/>
            <person name="Hasenberger P."/>
            <person name="Blaschitz M."/>
            <person name="Wagner L."/>
            <person name="Wewalka G."/>
            <person name="Sorschag S."/>
            <person name="Schmid D."/>
            <person name="Ruppitsch W."/>
        </authorList>
    </citation>
    <scope>NUCLEOTIDE SEQUENCE [LARGE SCALE GENOMIC DNA]</scope>
    <source>
        <strain evidence="10 12">974010_12</strain>
    </source>
</reference>
<dbReference type="Proteomes" id="UP000093336">
    <property type="component" value="Unassembled WGS sequence"/>
</dbReference>
<dbReference type="GO" id="GO:0004526">
    <property type="term" value="F:ribonuclease P activity"/>
    <property type="evidence" value="ECO:0007669"/>
    <property type="project" value="UniProtKB-UniRule"/>
</dbReference>
<dbReference type="HAMAP" id="MF_00227">
    <property type="entry name" value="RNase_P"/>
    <property type="match status" value="1"/>
</dbReference>
<dbReference type="NCBIfam" id="TIGR00188">
    <property type="entry name" value="rnpA"/>
    <property type="match status" value="1"/>
</dbReference>
<reference evidence="9 11" key="1">
    <citation type="submission" date="2015-11" db="EMBL/GenBank/DDBJ databases">
        <title>Genomic analysis of 38 Legionella species identifies large and diverse effector repertoires.</title>
        <authorList>
            <person name="Burstein D."/>
            <person name="Amaro F."/>
            <person name="Zusman T."/>
            <person name="Lifshitz Z."/>
            <person name="Cohen O."/>
            <person name="Gilbert J.A."/>
            <person name="Pupko T."/>
            <person name="Shuman H.A."/>
            <person name="Segal G."/>
        </authorList>
    </citation>
    <scope>NUCLEOTIDE SEQUENCE [LARGE SCALE GENOMIC DNA]</scope>
    <source>
        <strain evidence="9 11">JA-26-G1-E2</strain>
    </source>
</reference>
<accession>A0A0W0UJB5</accession>